<evidence type="ECO:0000313" key="3">
    <source>
        <dbReference type="Proteomes" id="UP000188320"/>
    </source>
</evidence>
<gene>
    <name evidence="2" type="ORF">AX774_g811</name>
</gene>
<dbReference type="AlphaFoldDB" id="A0A1R1PXD4"/>
<evidence type="ECO:0000313" key="2">
    <source>
        <dbReference type="EMBL" id="OMH85640.1"/>
    </source>
</evidence>
<evidence type="ECO:0008006" key="4">
    <source>
        <dbReference type="Google" id="ProtNLM"/>
    </source>
</evidence>
<proteinExistence type="predicted"/>
<evidence type="ECO:0000256" key="1">
    <source>
        <dbReference type="SAM" id="MobiDB-lite"/>
    </source>
</evidence>
<dbReference type="OrthoDB" id="205403at2759"/>
<name>A0A1R1PXD4_ZANCU</name>
<organism evidence="2 3">
    <name type="scientific">Zancudomyces culisetae</name>
    <name type="common">Gut fungus</name>
    <name type="synonym">Smittium culisetae</name>
    <dbReference type="NCBI Taxonomy" id="1213189"/>
    <lineage>
        <taxon>Eukaryota</taxon>
        <taxon>Fungi</taxon>
        <taxon>Fungi incertae sedis</taxon>
        <taxon>Zoopagomycota</taxon>
        <taxon>Kickxellomycotina</taxon>
        <taxon>Harpellomycetes</taxon>
        <taxon>Harpellales</taxon>
        <taxon>Legeriomycetaceae</taxon>
        <taxon>Zancudomyces</taxon>
    </lineage>
</organism>
<accession>A0A1R1PXD4</accession>
<dbReference type="Proteomes" id="UP000188320">
    <property type="component" value="Unassembled WGS sequence"/>
</dbReference>
<dbReference type="Pfam" id="PF08555">
    <property type="entry name" value="FAM32A"/>
    <property type="match status" value="1"/>
</dbReference>
<feature type="compositionally biased region" description="Basic and acidic residues" evidence="1">
    <location>
        <begin position="32"/>
        <end position="63"/>
    </location>
</feature>
<dbReference type="GO" id="GO:0005730">
    <property type="term" value="C:nucleolus"/>
    <property type="evidence" value="ECO:0007669"/>
    <property type="project" value="TreeGrafter"/>
</dbReference>
<dbReference type="PANTHER" id="PTHR13282">
    <property type="entry name" value="PROTEIN FAM32A"/>
    <property type="match status" value="1"/>
</dbReference>
<reference evidence="3" key="1">
    <citation type="submission" date="2017-01" db="EMBL/GenBank/DDBJ databases">
        <authorList>
            <person name="Wang Y."/>
            <person name="White M."/>
            <person name="Kvist S."/>
            <person name="Moncalvo J.-M."/>
        </authorList>
    </citation>
    <scope>NUCLEOTIDE SEQUENCE [LARGE SCALE GENOMIC DNA]</scope>
    <source>
        <strain evidence="3">COL-18-3</strain>
    </source>
</reference>
<protein>
    <recommendedName>
        <fullName evidence="4">Protein FAM32A</fullName>
    </recommendedName>
</protein>
<sequence>MPKAQGHDETIGESSEDTKVRLTGGLSSDTSSLKRDQPLKNPHEIKLTESERRFKEVQDKRKRKKIEEFVKKSHKEKVQVSTEFNERLARLPEHHDMPKVGPG</sequence>
<feature type="compositionally biased region" description="Low complexity" evidence="1">
    <location>
        <begin position="22"/>
        <end position="31"/>
    </location>
</feature>
<keyword evidence="3" id="KW-1185">Reference proteome</keyword>
<dbReference type="InterPro" id="IPR013865">
    <property type="entry name" value="FAM32A"/>
</dbReference>
<dbReference type="EMBL" id="LSSK01000067">
    <property type="protein sequence ID" value="OMH85640.1"/>
    <property type="molecule type" value="Genomic_DNA"/>
</dbReference>
<feature type="compositionally biased region" description="Basic and acidic residues" evidence="1">
    <location>
        <begin position="1"/>
        <end position="20"/>
    </location>
</feature>
<comment type="caution">
    <text evidence="2">The sequence shown here is derived from an EMBL/GenBank/DDBJ whole genome shotgun (WGS) entry which is preliminary data.</text>
</comment>
<feature type="region of interest" description="Disordered" evidence="1">
    <location>
        <begin position="1"/>
        <end position="63"/>
    </location>
</feature>
<dbReference type="PANTHER" id="PTHR13282:SF6">
    <property type="entry name" value="PROTEIN FAM32A"/>
    <property type="match status" value="1"/>
</dbReference>